<evidence type="ECO:0000313" key="3">
    <source>
        <dbReference type="EMBL" id="TXG91744.1"/>
    </source>
</evidence>
<dbReference type="SUPFAM" id="SSF53850">
    <property type="entry name" value="Periplasmic binding protein-like II"/>
    <property type="match status" value="1"/>
</dbReference>
<keyword evidence="1" id="KW-0732">Signal</keyword>
<dbReference type="Gene3D" id="3.40.190.120">
    <property type="entry name" value="Osmoprotection protein (prox), domain 2"/>
    <property type="match status" value="1"/>
</dbReference>
<dbReference type="EMBL" id="QRCM01000001">
    <property type="protein sequence ID" value="TXG91744.1"/>
    <property type="molecule type" value="Genomic_DNA"/>
</dbReference>
<reference evidence="3 4" key="1">
    <citation type="submission" date="2018-07" db="EMBL/GenBank/DDBJ databases">
        <title>Genome sequence of Rhodococcus rhodnii ATCC 35071 from Rhodnius prolixus.</title>
        <authorList>
            <person name="Patel V."/>
            <person name="Vogel K.J."/>
        </authorList>
    </citation>
    <scope>NUCLEOTIDE SEQUENCE [LARGE SCALE GENOMIC DNA]</scope>
    <source>
        <strain evidence="3 4">ATCC 35071</strain>
    </source>
</reference>
<comment type="caution">
    <text evidence="3">The sequence shown here is derived from an EMBL/GenBank/DDBJ whole genome shotgun (WGS) entry which is preliminary data.</text>
</comment>
<dbReference type="Pfam" id="PF04069">
    <property type="entry name" value="OpuAC"/>
    <property type="match status" value="1"/>
</dbReference>
<dbReference type="PROSITE" id="PS51257">
    <property type="entry name" value="PROKAR_LIPOPROTEIN"/>
    <property type="match status" value="1"/>
</dbReference>
<dbReference type="GO" id="GO:0043190">
    <property type="term" value="C:ATP-binding cassette (ABC) transporter complex"/>
    <property type="evidence" value="ECO:0007669"/>
    <property type="project" value="InterPro"/>
</dbReference>
<dbReference type="AlphaFoldDB" id="A0A6P2CG52"/>
<organism evidence="3 4">
    <name type="scientific">Rhodococcus rhodnii</name>
    <dbReference type="NCBI Taxonomy" id="38312"/>
    <lineage>
        <taxon>Bacteria</taxon>
        <taxon>Bacillati</taxon>
        <taxon>Actinomycetota</taxon>
        <taxon>Actinomycetes</taxon>
        <taxon>Mycobacteriales</taxon>
        <taxon>Nocardiaceae</taxon>
        <taxon>Rhodococcus</taxon>
    </lineage>
</organism>
<gene>
    <name evidence="3" type="ORF">DW322_18050</name>
</gene>
<evidence type="ECO:0000259" key="2">
    <source>
        <dbReference type="Pfam" id="PF04069"/>
    </source>
</evidence>
<dbReference type="GO" id="GO:0022857">
    <property type="term" value="F:transmembrane transporter activity"/>
    <property type="evidence" value="ECO:0007669"/>
    <property type="project" value="InterPro"/>
</dbReference>
<sequence>MRTTHSPVSRRSRRSLAVVAGVVAAAALAACGGGDPLTGGGEGSGDDANAVIVGSANFPESETVANIYAEALRANGFDVTTRLNIGSREAYVPALRDGSIDVVPDYTGNLLRYLDPSATATAATDVDAALPAALGDELVTAAPAPAENKDAVVVTRETAERWNLTTIADLAPHSDDVTFGAPAEFAERPVGLPGLEEKYGLVVSPDNFVPIGDGGGPATVEALRSGQVLAANIFTTSPAIAANDFVVLEDPENNFPAQNVIPVIRAAKDSDELEEVLDAVSAKLTTEELTELGDEVSGDAKVEPEAAARQWVADQGLDQPVS</sequence>
<protein>
    <submittedName>
        <fullName evidence="3">Glycine/betaine ABC transporter substrate-binding protein</fullName>
    </submittedName>
</protein>
<dbReference type="RefSeq" id="WP_010837394.1">
    <property type="nucleotide sequence ID" value="NZ_QRCM01000001.1"/>
</dbReference>
<evidence type="ECO:0000256" key="1">
    <source>
        <dbReference type="SAM" id="SignalP"/>
    </source>
</evidence>
<feature type="chain" id="PRO_5026868963" evidence="1">
    <location>
        <begin position="30"/>
        <end position="322"/>
    </location>
</feature>
<proteinExistence type="predicted"/>
<dbReference type="CDD" id="cd13606">
    <property type="entry name" value="PBP2_ProX_like"/>
    <property type="match status" value="1"/>
</dbReference>
<dbReference type="Proteomes" id="UP000471120">
    <property type="component" value="Unassembled WGS sequence"/>
</dbReference>
<accession>A0A6P2CG52</accession>
<name>A0A6P2CG52_9NOCA</name>
<feature type="domain" description="ABC-type glycine betaine transport system substrate-binding" evidence="2">
    <location>
        <begin position="51"/>
        <end position="313"/>
    </location>
</feature>
<dbReference type="Gene3D" id="3.40.190.10">
    <property type="entry name" value="Periplasmic binding protein-like II"/>
    <property type="match status" value="1"/>
</dbReference>
<feature type="signal peptide" evidence="1">
    <location>
        <begin position="1"/>
        <end position="29"/>
    </location>
</feature>
<evidence type="ECO:0000313" key="4">
    <source>
        <dbReference type="Proteomes" id="UP000471120"/>
    </source>
</evidence>
<dbReference type="InterPro" id="IPR007210">
    <property type="entry name" value="ABC_Gly_betaine_transp_sub-bd"/>
</dbReference>